<organism evidence="4">
    <name type="scientific">Timema californicum</name>
    <name type="common">California timema</name>
    <name type="synonym">Walking stick</name>
    <dbReference type="NCBI Taxonomy" id="61474"/>
    <lineage>
        <taxon>Eukaryota</taxon>
        <taxon>Metazoa</taxon>
        <taxon>Ecdysozoa</taxon>
        <taxon>Arthropoda</taxon>
        <taxon>Hexapoda</taxon>
        <taxon>Insecta</taxon>
        <taxon>Pterygota</taxon>
        <taxon>Neoptera</taxon>
        <taxon>Polyneoptera</taxon>
        <taxon>Phasmatodea</taxon>
        <taxon>Timematodea</taxon>
        <taxon>Timematoidea</taxon>
        <taxon>Timematidae</taxon>
        <taxon>Timema</taxon>
    </lineage>
</organism>
<keyword evidence="3" id="KW-1133">Transmembrane helix</keyword>
<feature type="coiled-coil region" evidence="1">
    <location>
        <begin position="204"/>
        <end position="245"/>
    </location>
</feature>
<dbReference type="EMBL" id="OE180423">
    <property type="protein sequence ID" value="CAD7571273.1"/>
    <property type="molecule type" value="Genomic_DNA"/>
</dbReference>
<accession>A0A7R9J215</accession>
<keyword evidence="3" id="KW-0472">Membrane</keyword>
<feature type="transmembrane region" description="Helical" evidence="3">
    <location>
        <begin position="272"/>
        <end position="292"/>
    </location>
</feature>
<feature type="compositionally biased region" description="Polar residues" evidence="2">
    <location>
        <begin position="56"/>
        <end position="65"/>
    </location>
</feature>
<feature type="region of interest" description="Disordered" evidence="2">
    <location>
        <begin position="56"/>
        <end position="87"/>
    </location>
</feature>
<name>A0A7R9J215_TIMCA</name>
<reference evidence="4" key="1">
    <citation type="submission" date="2020-11" db="EMBL/GenBank/DDBJ databases">
        <authorList>
            <person name="Tran Van P."/>
        </authorList>
    </citation>
    <scope>NUCLEOTIDE SEQUENCE</scope>
</reference>
<gene>
    <name evidence="4" type="ORF">TCMB3V08_LOCUS3950</name>
</gene>
<feature type="compositionally biased region" description="Basic and acidic residues" evidence="2">
    <location>
        <begin position="70"/>
        <end position="80"/>
    </location>
</feature>
<sequence>MTLLPVTEVRISWRWIELEKNVKKRFPVPRKWKDVNPENLMDSKLKCVFELPVDPSASTQENNVDASPAIHEEKAKRVGDGPKSSPKILCDSDIENNLVNTGDNKEVDVSDDYHSESVELTETVSNNYIVHPTEIRTSISPSSAVELNTTSALANYATETASNKVERIRELTVECKDTLKGEKYKRGLRGRSGDCHSYSSAPLLNSVEGELMKAAAEVKHLREEESQLRQENLQLKEELLRIRRSNPTIDSSASLSSLSAAGQVAPEQSLPYIYLVLALVIGMFGIVLGKFIL</sequence>
<evidence type="ECO:0000256" key="2">
    <source>
        <dbReference type="SAM" id="MobiDB-lite"/>
    </source>
</evidence>
<evidence type="ECO:0000256" key="3">
    <source>
        <dbReference type="SAM" id="Phobius"/>
    </source>
</evidence>
<protein>
    <submittedName>
        <fullName evidence="4">(California timema) hypothetical protein</fullName>
    </submittedName>
</protein>
<proteinExistence type="predicted"/>
<keyword evidence="1" id="KW-0175">Coiled coil</keyword>
<evidence type="ECO:0000256" key="1">
    <source>
        <dbReference type="SAM" id="Coils"/>
    </source>
</evidence>
<dbReference type="AlphaFoldDB" id="A0A7R9J215"/>
<keyword evidence="3" id="KW-0812">Transmembrane</keyword>
<evidence type="ECO:0000313" key="4">
    <source>
        <dbReference type="EMBL" id="CAD7571273.1"/>
    </source>
</evidence>